<evidence type="ECO:0000313" key="3">
    <source>
        <dbReference type="Proteomes" id="UP001059912"/>
    </source>
</evidence>
<organism evidence="2 3">
    <name type="scientific">Vibrio campbellii</name>
    <dbReference type="NCBI Taxonomy" id="680"/>
    <lineage>
        <taxon>Bacteria</taxon>
        <taxon>Pseudomonadati</taxon>
        <taxon>Pseudomonadota</taxon>
        <taxon>Gammaproteobacteria</taxon>
        <taxon>Vibrionales</taxon>
        <taxon>Vibrionaceae</taxon>
        <taxon>Vibrio</taxon>
    </lineage>
</organism>
<reference evidence="2" key="1">
    <citation type="submission" date="2020-03" db="EMBL/GenBank/DDBJ databases">
        <title>Five strains of Vibrio campbellii isolated from Mariana Trench.</title>
        <authorList>
            <person name="Liang J."/>
            <person name="Zhang X.-H."/>
        </authorList>
    </citation>
    <scope>NUCLEOTIDE SEQUENCE</scope>
    <source>
        <strain evidence="2">LJC013</strain>
        <plasmid evidence="2">unnamed1</plasmid>
    </source>
</reference>
<feature type="region of interest" description="Disordered" evidence="1">
    <location>
        <begin position="44"/>
        <end position="66"/>
    </location>
</feature>
<keyword evidence="2" id="KW-0614">Plasmid</keyword>
<protein>
    <submittedName>
        <fullName evidence="2">Uncharacterized protein</fullName>
    </submittedName>
</protein>
<dbReference type="EMBL" id="CP050472">
    <property type="protein sequence ID" value="UTZ34925.1"/>
    <property type="molecule type" value="Genomic_DNA"/>
</dbReference>
<proteinExistence type="predicted"/>
<dbReference type="Proteomes" id="UP001059912">
    <property type="component" value="Plasmid unnamed1"/>
</dbReference>
<accession>A0ABY5IL17</accession>
<evidence type="ECO:0000256" key="1">
    <source>
        <dbReference type="SAM" id="MobiDB-lite"/>
    </source>
</evidence>
<geneLocation type="plasmid" evidence="2 3">
    <name>unnamed1</name>
</geneLocation>
<sequence>MPRTLRYDMTVRQDGDSWTIWGLGVERDGKVLCHLASQTRFRKQKNGNNPIQRQDWVKGTKQIKGE</sequence>
<keyword evidence="3" id="KW-1185">Reference proteome</keyword>
<feature type="compositionally biased region" description="Basic and acidic residues" evidence="1">
    <location>
        <begin position="55"/>
        <end position="66"/>
    </location>
</feature>
<evidence type="ECO:0000313" key="2">
    <source>
        <dbReference type="EMBL" id="UTZ34925.1"/>
    </source>
</evidence>
<name>A0ABY5IL17_9VIBR</name>
<gene>
    <name evidence="2" type="ORF">HB762_27060</name>
</gene>
<dbReference type="RefSeq" id="WP_138937671.1">
    <property type="nucleotide sequence ID" value="NZ_CP050472.1"/>
</dbReference>